<dbReference type="PANTHER" id="PTHR44688">
    <property type="entry name" value="DNA-BINDING TRANSCRIPTIONAL ACTIVATOR DEVR_DOSR"/>
    <property type="match status" value="1"/>
</dbReference>
<dbReference type="Gene3D" id="1.10.10.10">
    <property type="entry name" value="Winged helix-like DNA-binding domain superfamily/Winged helix DNA-binding domain"/>
    <property type="match status" value="1"/>
</dbReference>
<dbReference type="EMBL" id="FZNN01000011">
    <property type="protein sequence ID" value="SNR57505.1"/>
    <property type="molecule type" value="Genomic_DNA"/>
</dbReference>
<dbReference type="Proteomes" id="UP000198417">
    <property type="component" value="Unassembled WGS sequence"/>
</dbReference>
<dbReference type="PROSITE" id="PS50043">
    <property type="entry name" value="HTH_LUXR_2"/>
    <property type="match status" value="1"/>
</dbReference>
<keyword evidence="2" id="KW-0238">DNA-binding</keyword>
<dbReference type="InterPro" id="IPR036388">
    <property type="entry name" value="WH-like_DNA-bd_sf"/>
</dbReference>
<name>A0A238XEQ8_9RHOB</name>
<dbReference type="SMART" id="SM00421">
    <property type="entry name" value="HTH_LUXR"/>
    <property type="match status" value="1"/>
</dbReference>
<reference evidence="6 7" key="1">
    <citation type="submission" date="2017-06" db="EMBL/GenBank/DDBJ databases">
        <authorList>
            <person name="Kim H.J."/>
            <person name="Triplett B.A."/>
        </authorList>
    </citation>
    <scope>NUCLEOTIDE SEQUENCE [LARGE SCALE GENOMIC DNA]</scope>
    <source>
        <strain evidence="6 7">DSM 29052</strain>
    </source>
</reference>
<keyword evidence="4" id="KW-0472">Membrane</keyword>
<feature type="transmembrane region" description="Helical" evidence="4">
    <location>
        <begin position="47"/>
        <end position="69"/>
    </location>
</feature>
<dbReference type="RefSeq" id="WP_089270983.1">
    <property type="nucleotide sequence ID" value="NZ_FZNN01000011.1"/>
</dbReference>
<dbReference type="PRINTS" id="PR00038">
    <property type="entry name" value="HTHLUXR"/>
</dbReference>
<dbReference type="AlphaFoldDB" id="A0A238XEQ8"/>
<evidence type="ECO:0000256" key="3">
    <source>
        <dbReference type="ARBA" id="ARBA00023163"/>
    </source>
</evidence>
<proteinExistence type="predicted"/>
<gene>
    <name evidence="6" type="ORF">SAMN06265370_11114</name>
</gene>
<keyword evidence="7" id="KW-1185">Reference proteome</keyword>
<keyword evidence="4" id="KW-0812">Transmembrane</keyword>
<dbReference type="GO" id="GO:0003677">
    <property type="term" value="F:DNA binding"/>
    <property type="evidence" value="ECO:0007669"/>
    <property type="project" value="UniProtKB-KW"/>
</dbReference>
<evidence type="ECO:0000256" key="2">
    <source>
        <dbReference type="ARBA" id="ARBA00023125"/>
    </source>
</evidence>
<evidence type="ECO:0000256" key="1">
    <source>
        <dbReference type="ARBA" id="ARBA00023015"/>
    </source>
</evidence>
<evidence type="ECO:0000259" key="5">
    <source>
        <dbReference type="PROSITE" id="PS50043"/>
    </source>
</evidence>
<accession>A0A238XEQ8</accession>
<dbReference type="SUPFAM" id="SSF46894">
    <property type="entry name" value="C-terminal effector domain of the bipartite response regulators"/>
    <property type="match status" value="1"/>
</dbReference>
<dbReference type="GO" id="GO:0006355">
    <property type="term" value="P:regulation of DNA-templated transcription"/>
    <property type="evidence" value="ECO:0007669"/>
    <property type="project" value="InterPro"/>
</dbReference>
<evidence type="ECO:0000256" key="4">
    <source>
        <dbReference type="SAM" id="Phobius"/>
    </source>
</evidence>
<dbReference type="CDD" id="cd06170">
    <property type="entry name" value="LuxR_C_like"/>
    <property type="match status" value="1"/>
</dbReference>
<evidence type="ECO:0000313" key="7">
    <source>
        <dbReference type="Proteomes" id="UP000198417"/>
    </source>
</evidence>
<sequence>MTPKDINASATLVLVIAVQSLCAAFYVADVVFDGIGDSWANLIKGDFFFEATAAAALVVAVIIETWFLMDLLRRKAHLERQVSVAAGAFHDVIQEHFRLWALTPSEQDVAQFTIKGMSISEIAALRGSAEGTVKSHLNAIYRKAGVTGRGGLLSLLIEDLLGEPLMERSATAQT</sequence>
<keyword evidence="4" id="KW-1133">Transmembrane helix</keyword>
<dbReference type="PANTHER" id="PTHR44688:SF16">
    <property type="entry name" value="DNA-BINDING TRANSCRIPTIONAL ACTIVATOR DEVR_DOSR"/>
    <property type="match status" value="1"/>
</dbReference>
<organism evidence="6 7">
    <name type="scientific">Puniceibacterium sediminis</name>
    <dbReference type="NCBI Taxonomy" id="1608407"/>
    <lineage>
        <taxon>Bacteria</taxon>
        <taxon>Pseudomonadati</taxon>
        <taxon>Pseudomonadota</taxon>
        <taxon>Alphaproteobacteria</taxon>
        <taxon>Rhodobacterales</taxon>
        <taxon>Paracoccaceae</taxon>
        <taxon>Puniceibacterium</taxon>
    </lineage>
</organism>
<feature type="domain" description="HTH luxR-type" evidence="5">
    <location>
        <begin position="95"/>
        <end position="160"/>
    </location>
</feature>
<dbReference type="OrthoDB" id="8277135at2"/>
<dbReference type="InterPro" id="IPR000792">
    <property type="entry name" value="Tscrpt_reg_LuxR_C"/>
</dbReference>
<protein>
    <submittedName>
        <fullName evidence="6">Regulatory protein, luxR family</fullName>
    </submittedName>
</protein>
<keyword evidence="3" id="KW-0804">Transcription</keyword>
<dbReference type="Pfam" id="PF00196">
    <property type="entry name" value="GerE"/>
    <property type="match status" value="1"/>
</dbReference>
<keyword evidence="1" id="KW-0805">Transcription regulation</keyword>
<evidence type="ECO:0000313" key="6">
    <source>
        <dbReference type="EMBL" id="SNR57505.1"/>
    </source>
</evidence>
<dbReference type="InterPro" id="IPR016032">
    <property type="entry name" value="Sig_transdc_resp-reg_C-effctor"/>
</dbReference>